<comment type="caution">
    <text evidence="1">The sequence shown here is derived from an EMBL/GenBank/DDBJ whole genome shotgun (WGS) entry which is preliminary data.</text>
</comment>
<evidence type="ECO:0000313" key="1">
    <source>
        <dbReference type="EMBL" id="HGG99991.1"/>
    </source>
</evidence>
<sequence length="150" mass="17415">MTKEVKISITMLVFSFITAVLLFNLRSPSFSTNVEKSISQYPLPEIGFTSREAFSYYSLNEPFETSKKFKEVSTQAQQKVKPEELSRVQETPLPILSFIYEGRQRYAIIGDLIVREGDSINGYQIKGIFKDRVLIKDRKGEEKWLKLQDY</sequence>
<dbReference type="EMBL" id="DTHO01000066">
    <property type="protein sequence ID" value="HGG99991.1"/>
    <property type="molecule type" value="Genomic_DNA"/>
</dbReference>
<protein>
    <submittedName>
        <fullName evidence="1">Uncharacterized protein</fullName>
    </submittedName>
</protein>
<organism evidence="1">
    <name type="scientific">Thermodesulfovibrio aggregans</name>
    <dbReference type="NCBI Taxonomy" id="86166"/>
    <lineage>
        <taxon>Bacteria</taxon>
        <taxon>Pseudomonadati</taxon>
        <taxon>Nitrospirota</taxon>
        <taxon>Thermodesulfovibrionia</taxon>
        <taxon>Thermodesulfovibrionales</taxon>
        <taxon>Thermodesulfovibrionaceae</taxon>
        <taxon>Thermodesulfovibrio</taxon>
    </lineage>
</organism>
<proteinExistence type="predicted"/>
<name>A0A7C4EQN2_9BACT</name>
<reference evidence="1" key="1">
    <citation type="journal article" date="2020" name="mSystems">
        <title>Genome- and Community-Level Interaction Insights into Carbon Utilization and Element Cycling Functions of Hydrothermarchaeota in Hydrothermal Sediment.</title>
        <authorList>
            <person name="Zhou Z."/>
            <person name="Liu Y."/>
            <person name="Xu W."/>
            <person name="Pan J."/>
            <person name="Luo Z.H."/>
            <person name="Li M."/>
        </authorList>
    </citation>
    <scope>NUCLEOTIDE SEQUENCE [LARGE SCALE GENOMIC DNA]</scope>
    <source>
        <strain evidence="1">SpSt-788</strain>
    </source>
</reference>
<dbReference type="AlphaFoldDB" id="A0A7C4EQN2"/>
<accession>A0A7C4EQN2</accession>
<gene>
    <name evidence="1" type="ORF">ENV75_06070</name>
</gene>